<dbReference type="Proteomes" id="UP000765509">
    <property type="component" value="Unassembled WGS sequence"/>
</dbReference>
<feature type="compositionally biased region" description="Basic and acidic residues" evidence="1">
    <location>
        <begin position="83"/>
        <end position="94"/>
    </location>
</feature>
<feature type="compositionally biased region" description="Pro residues" evidence="1">
    <location>
        <begin position="48"/>
        <end position="64"/>
    </location>
</feature>
<evidence type="ECO:0000313" key="2">
    <source>
        <dbReference type="EMBL" id="MBW0552902.1"/>
    </source>
</evidence>
<reference evidence="2" key="1">
    <citation type="submission" date="2021-03" db="EMBL/GenBank/DDBJ databases">
        <title>Draft genome sequence of rust myrtle Austropuccinia psidii MF-1, a brazilian biotype.</title>
        <authorList>
            <person name="Quecine M.C."/>
            <person name="Pachon D.M.R."/>
            <person name="Bonatelli M.L."/>
            <person name="Correr F.H."/>
            <person name="Franceschini L.M."/>
            <person name="Leite T.F."/>
            <person name="Margarido G.R.A."/>
            <person name="Almeida C.A."/>
            <person name="Ferrarezi J.A."/>
            <person name="Labate C.A."/>
        </authorList>
    </citation>
    <scope>NUCLEOTIDE SEQUENCE</scope>
    <source>
        <strain evidence="2">MF-1</strain>
    </source>
</reference>
<evidence type="ECO:0000256" key="1">
    <source>
        <dbReference type="SAM" id="MobiDB-lite"/>
    </source>
</evidence>
<sequence>MEEPFGKSQLYFFCSFQIFLTFPSTISSLSFSTPSIIIIENMPVRSPHVPPPSTPTPVPSPEIPPIARENPTTSPPAPSFPHSHNEARQEFTDL</sequence>
<gene>
    <name evidence="2" type="ORF">O181_092617</name>
</gene>
<keyword evidence="3" id="KW-1185">Reference proteome</keyword>
<accession>A0A9Q3IZU6</accession>
<comment type="caution">
    <text evidence="2">The sequence shown here is derived from an EMBL/GenBank/DDBJ whole genome shotgun (WGS) entry which is preliminary data.</text>
</comment>
<dbReference type="EMBL" id="AVOT02059204">
    <property type="protein sequence ID" value="MBW0552902.1"/>
    <property type="molecule type" value="Genomic_DNA"/>
</dbReference>
<name>A0A9Q3IZU6_9BASI</name>
<dbReference type="AlphaFoldDB" id="A0A9Q3IZU6"/>
<proteinExistence type="predicted"/>
<evidence type="ECO:0000313" key="3">
    <source>
        <dbReference type="Proteomes" id="UP000765509"/>
    </source>
</evidence>
<protein>
    <submittedName>
        <fullName evidence="2">Uncharacterized protein</fullName>
    </submittedName>
</protein>
<feature type="region of interest" description="Disordered" evidence="1">
    <location>
        <begin position="44"/>
        <end position="94"/>
    </location>
</feature>
<organism evidence="2 3">
    <name type="scientific">Austropuccinia psidii MF-1</name>
    <dbReference type="NCBI Taxonomy" id="1389203"/>
    <lineage>
        <taxon>Eukaryota</taxon>
        <taxon>Fungi</taxon>
        <taxon>Dikarya</taxon>
        <taxon>Basidiomycota</taxon>
        <taxon>Pucciniomycotina</taxon>
        <taxon>Pucciniomycetes</taxon>
        <taxon>Pucciniales</taxon>
        <taxon>Sphaerophragmiaceae</taxon>
        <taxon>Austropuccinia</taxon>
    </lineage>
</organism>